<sequence length="114" mass="12852">MEKMNSPEQKYAHIVNLLELLPRKFNYYKDRAKIIDLLGSRKWTGGSASEQVDIILRQAKELGLIFSDFRTGDIDNPYSQLVIFPTSENPAAPSWKGEGTPVAGDIEPLDSRKN</sequence>
<name>A0A1F6GPX4_9BACT</name>
<feature type="region of interest" description="Disordered" evidence="1">
    <location>
        <begin position="88"/>
        <end position="114"/>
    </location>
</feature>
<dbReference type="Proteomes" id="UP000176968">
    <property type="component" value="Unassembled WGS sequence"/>
</dbReference>
<dbReference type="EMBL" id="MFMY01000014">
    <property type="protein sequence ID" value="OGH00169.1"/>
    <property type="molecule type" value="Genomic_DNA"/>
</dbReference>
<evidence type="ECO:0000313" key="2">
    <source>
        <dbReference type="EMBL" id="OGH00169.1"/>
    </source>
</evidence>
<proteinExistence type="predicted"/>
<evidence type="ECO:0000313" key="3">
    <source>
        <dbReference type="Proteomes" id="UP000176968"/>
    </source>
</evidence>
<organism evidence="2 3">
    <name type="scientific">Candidatus Kuenenbacteria bacterium RIFCSPHIGHO2_12_FULL_42_14</name>
    <dbReference type="NCBI Taxonomy" id="1798563"/>
    <lineage>
        <taxon>Bacteria</taxon>
        <taxon>Candidatus Kueneniibacteriota</taxon>
    </lineage>
</organism>
<reference evidence="2 3" key="1">
    <citation type="journal article" date="2016" name="Nat. Commun.">
        <title>Thousands of microbial genomes shed light on interconnected biogeochemical processes in an aquifer system.</title>
        <authorList>
            <person name="Anantharaman K."/>
            <person name="Brown C.T."/>
            <person name="Hug L.A."/>
            <person name="Sharon I."/>
            <person name="Castelle C.J."/>
            <person name="Probst A.J."/>
            <person name="Thomas B.C."/>
            <person name="Singh A."/>
            <person name="Wilkins M.J."/>
            <person name="Karaoz U."/>
            <person name="Brodie E.L."/>
            <person name="Williams K.H."/>
            <person name="Hubbard S.S."/>
            <person name="Banfield J.F."/>
        </authorList>
    </citation>
    <scope>NUCLEOTIDE SEQUENCE [LARGE SCALE GENOMIC DNA]</scope>
</reference>
<dbReference type="AlphaFoldDB" id="A0A1F6GPX4"/>
<accession>A0A1F6GPX4</accession>
<comment type="caution">
    <text evidence="2">The sequence shown here is derived from an EMBL/GenBank/DDBJ whole genome shotgun (WGS) entry which is preliminary data.</text>
</comment>
<protein>
    <submittedName>
        <fullName evidence="2">Uncharacterized protein</fullName>
    </submittedName>
</protein>
<gene>
    <name evidence="2" type="ORF">A3E04_03360</name>
</gene>
<evidence type="ECO:0000256" key="1">
    <source>
        <dbReference type="SAM" id="MobiDB-lite"/>
    </source>
</evidence>